<evidence type="ECO:0000259" key="3">
    <source>
        <dbReference type="Pfam" id="PF05970"/>
    </source>
</evidence>
<gene>
    <name evidence="6" type="ORF">OESDEN_04632</name>
</gene>
<dbReference type="InterPro" id="IPR027417">
    <property type="entry name" value="P-loop_NTPase"/>
</dbReference>
<evidence type="ECO:0000256" key="2">
    <source>
        <dbReference type="SAM" id="MobiDB-lite"/>
    </source>
</evidence>
<keyword evidence="1" id="KW-0547">Nucleotide-binding</keyword>
<dbReference type="GO" id="GO:0006310">
    <property type="term" value="P:DNA recombination"/>
    <property type="evidence" value="ECO:0007669"/>
    <property type="project" value="UniProtKB-KW"/>
</dbReference>
<dbReference type="PANTHER" id="PTHR10492:SF57">
    <property type="entry name" value="ATP-DEPENDENT DNA HELICASE"/>
    <property type="match status" value="1"/>
</dbReference>
<reference evidence="6 7" key="1">
    <citation type="submission" date="2014-03" db="EMBL/GenBank/DDBJ databases">
        <title>Draft genome of the hookworm Oesophagostomum dentatum.</title>
        <authorList>
            <person name="Mitreva M."/>
        </authorList>
    </citation>
    <scope>NUCLEOTIDE SEQUENCE [LARGE SCALE GENOMIC DNA]</scope>
    <source>
        <strain evidence="6 7">OD-Hann</strain>
    </source>
</reference>
<keyword evidence="1" id="KW-0347">Helicase</keyword>
<protein>
    <recommendedName>
        <fullName evidence="1">ATP-dependent DNA helicase</fullName>
        <ecNumber evidence="1">5.6.2.3</ecNumber>
    </recommendedName>
</protein>
<dbReference type="Pfam" id="PF21530">
    <property type="entry name" value="Pif1_2B_dom"/>
    <property type="match status" value="1"/>
</dbReference>
<comment type="similarity">
    <text evidence="1">Belongs to the helicase family.</text>
</comment>
<organism evidence="6 7">
    <name type="scientific">Oesophagostomum dentatum</name>
    <name type="common">Nodular worm</name>
    <dbReference type="NCBI Taxonomy" id="61180"/>
    <lineage>
        <taxon>Eukaryota</taxon>
        <taxon>Metazoa</taxon>
        <taxon>Ecdysozoa</taxon>
        <taxon>Nematoda</taxon>
        <taxon>Chromadorea</taxon>
        <taxon>Rhabditida</taxon>
        <taxon>Rhabditina</taxon>
        <taxon>Rhabditomorpha</taxon>
        <taxon>Strongyloidea</taxon>
        <taxon>Strongylidae</taxon>
        <taxon>Oesophagostomum</taxon>
    </lineage>
</organism>
<evidence type="ECO:0000256" key="1">
    <source>
        <dbReference type="RuleBase" id="RU363044"/>
    </source>
</evidence>
<evidence type="ECO:0000259" key="5">
    <source>
        <dbReference type="Pfam" id="PF21530"/>
    </source>
</evidence>
<accession>A0A0B1TCY0</accession>
<feature type="domain" description="Helitron helicase-like" evidence="4">
    <location>
        <begin position="359"/>
        <end position="535"/>
    </location>
</feature>
<dbReference type="Pfam" id="PF05970">
    <property type="entry name" value="PIF1"/>
    <property type="match status" value="1"/>
</dbReference>
<feature type="domain" description="DNA helicase Pif1-like DEAD-box helicase" evidence="3">
    <location>
        <begin position="997"/>
        <end position="1208"/>
    </location>
</feature>
<comment type="cofactor">
    <cofactor evidence="1">
        <name>Mg(2+)</name>
        <dbReference type="ChEBI" id="CHEBI:18420"/>
    </cofactor>
</comment>
<dbReference type="InterPro" id="IPR010285">
    <property type="entry name" value="DNA_helicase_pif1-like_DEAD"/>
</dbReference>
<evidence type="ECO:0000313" key="7">
    <source>
        <dbReference type="Proteomes" id="UP000053660"/>
    </source>
</evidence>
<dbReference type="InterPro" id="IPR025476">
    <property type="entry name" value="Helitron_helicase-like"/>
</dbReference>
<dbReference type="SUPFAM" id="SSF52540">
    <property type="entry name" value="P-loop containing nucleoside triphosphate hydrolases"/>
    <property type="match status" value="2"/>
</dbReference>
<evidence type="ECO:0000259" key="4">
    <source>
        <dbReference type="Pfam" id="PF14214"/>
    </source>
</evidence>
<proteinExistence type="inferred from homology"/>
<feature type="domain" description="DNA helicase Pif1-like 2B" evidence="5">
    <location>
        <begin position="1305"/>
        <end position="1340"/>
    </location>
</feature>
<dbReference type="GO" id="GO:0000723">
    <property type="term" value="P:telomere maintenance"/>
    <property type="evidence" value="ECO:0007669"/>
    <property type="project" value="InterPro"/>
</dbReference>
<dbReference type="OrthoDB" id="5864836at2759"/>
<keyword evidence="1" id="KW-0067">ATP-binding</keyword>
<dbReference type="Proteomes" id="UP000053660">
    <property type="component" value="Unassembled WGS sequence"/>
</dbReference>
<dbReference type="GO" id="GO:0006281">
    <property type="term" value="P:DNA repair"/>
    <property type="evidence" value="ECO:0007669"/>
    <property type="project" value="UniProtKB-KW"/>
</dbReference>
<keyword evidence="1" id="KW-0233">DNA recombination</keyword>
<keyword evidence="1" id="KW-0234">DNA repair</keyword>
<dbReference type="EMBL" id="KN549971">
    <property type="protein sequence ID" value="KHJ95423.1"/>
    <property type="molecule type" value="Genomic_DNA"/>
</dbReference>
<dbReference type="Pfam" id="PF14214">
    <property type="entry name" value="Helitron_like_N"/>
    <property type="match status" value="1"/>
</dbReference>
<dbReference type="GO" id="GO:0005524">
    <property type="term" value="F:ATP binding"/>
    <property type="evidence" value="ECO:0007669"/>
    <property type="project" value="UniProtKB-KW"/>
</dbReference>
<feature type="region of interest" description="Disordered" evidence="2">
    <location>
        <begin position="295"/>
        <end position="334"/>
    </location>
</feature>
<dbReference type="GO" id="GO:0016887">
    <property type="term" value="F:ATP hydrolysis activity"/>
    <property type="evidence" value="ECO:0007669"/>
    <property type="project" value="RHEA"/>
</dbReference>
<dbReference type="PANTHER" id="PTHR10492">
    <property type="match status" value="1"/>
</dbReference>
<comment type="catalytic activity">
    <reaction evidence="1">
        <text>ATP + H2O = ADP + phosphate + H(+)</text>
        <dbReference type="Rhea" id="RHEA:13065"/>
        <dbReference type="ChEBI" id="CHEBI:15377"/>
        <dbReference type="ChEBI" id="CHEBI:15378"/>
        <dbReference type="ChEBI" id="CHEBI:30616"/>
        <dbReference type="ChEBI" id="CHEBI:43474"/>
        <dbReference type="ChEBI" id="CHEBI:456216"/>
        <dbReference type="EC" id="5.6.2.3"/>
    </reaction>
</comment>
<dbReference type="InterPro" id="IPR049163">
    <property type="entry name" value="Pif1-like_2B_dom"/>
</dbReference>
<sequence>MTRSCKFCGARLFPGELSTLCCKNGEVQVPLSVFDPRRDERLEWFWEIAHNNEKVYQMLRPINNMIACAAINVNLKQFVPQQGPVPLVLQGAYKMGIVNLTSESENANPCFAQLYLADDFKLNHALCENVKNLSVDDDTGNLIAIVIKRLISQLKEFNPIVQAYMTMLEVYVEELARTKKEGLGEIPQILMNVKQKRDVPEELTRDVHKGRLNPPVFENQVAAIYICRDGNMPTNEELDEGIRIYSRGNRGVIPHHSYNIDAFSYPLLFPGAEQPFPKNRLPKKIVRRGETRKACNDAEEGDAASSDCGVEQRTGGQSPLCLDKTEPAFDPNSKANTEKRINRRFVSRREHSLYITARRGDITKHRLLGTGKLFAQYVLHLFTRIEADRISAIVRSRTEIRSTTASALYKYIDQKLQEKGIRLGKLVTMPSYYVGSRSWCRKQYSVGMAVAQRLGKPDLFITFTGNSEWREIKENLPTKLDTWMTEPLLCVRVFYLKLKQFLNELVVEQIFGPVEAYQLSVEFQKRGMPHAHVLVTLKNKFVTVEDVDSCISAVIPDQPKSGDDEYEKKCRVFDCVKRFMIHGPCANRDDLECRKKNPNLCEKRFPKPYRDYTEITEDGYPLYKRPNDDRFVTIGRRKTTIATNRDVVPYNQYLIARFGCHINVEVCTHIRSYKYIFKYIHKGVDQILLEVLSDEQEMKKRSRVEADGKTVVDLNLCHEFIRARFVSHIEGAFRICGFDLQKCSHTVIFLRPHLEDENVVYFKEGQDLKQTTKVSPLLAYFQLCKDDECARSLTWVEVAERYVFHKGVYRANKHFCRRIARIDAVNPRFTELYALRKLLLYSRGATSFASLKEVHGHVYQTFVEAAKAAGYMTDSDEWDLCMKSAVELEMPYIVRKLFAQILMHCHPANPIRLWEAYKKEMRCGDRGTDTTEQEKDFATIEYLRQILLANGTDLDACGLGEVQLPYVDESAPANVEHSAHPENKPIGEVLKNLRSDLNEDQLRIAHDIIASVERGRSKQARVFFLYGRAGCGKTFLFNYLIAVLEASRKKVVAVASTGIAATLLTGGRTAHSTFRLPTRGSSVGKTTNVDASSALADRFRSCDIIIWDEISMQSKGAVESVEKMLQDVAPVEFRQVPFGGVLVLFGGDWTQFLPVVPNGTKDEILNETLKYSYIWKYVTVLKLEKNMRMVKGSEKYCEWLRLIGEGALQIGKYVAVPNSMVLPNERDVINWVYTPEVLSSADHLRDVALLSIRNRDVLNINEIVLEKLDGEVIIARGIDEAVREDDGIDGLPCENEEDLHKEIPQGMPPYLLRLKLGCILMLLRNIDVANQLCNGTRLQLLSVIYDNGNIPVLLKCRNLINGEVCLVPRIPMDYEDAEGLAFKRFQFPVRLSFCITINKSQGQTFEKVGIIFRSLPFAHGSTYVAFSRVRRQENIKITINDNKRERGEGYLMIKNIVYKEIVR</sequence>
<evidence type="ECO:0000313" key="6">
    <source>
        <dbReference type="EMBL" id="KHJ95423.1"/>
    </source>
</evidence>
<dbReference type="Gene3D" id="3.40.50.300">
    <property type="entry name" value="P-loop containing nucleotide triphosphate hydrolases"/>
    <property type="match status" value="1"/>
</dbReference>
<dbReference type="GO" id="GO:0043139">
    <property type="term" value="F:5'-3' DNA helicase activity"/>
    <property type="evidence" value="ECO:0007669"/>
    <property type="project" value="UniProtKB-EC"/>
</dbReference>
<name>A0A0B1TCY0_OESDE</name>
<dbReference type="EC" id="5.6.2.3" evidence="1"/>
<keyword evidence="1" id="KW-0378">Hydrolase</keyword>
<keyword evidence="1" id="KW-0227">DNA damage</keyword>
<keyword evidence="7" id="KW-1185">Reference proteome</keyword>